<protein>
    <recommendedName>
        <fullName evidence="9">Transcriptional regulatory protein</fullName>
    </recommendedName>
</protein>
<gene>
    <name evidence="12" type="ORF">SAMN05443545_102342</name>
</gene>
<dbReference type="AlphaFoldDB" id="A0A1H2V730"/>
<keyword evidence="3 10" id="KW-0597">Phosphoprotein</keyword>
<dbReference type="SUPFAM" id="SSF52172">
    <property type="entry name" value="CheY-like"/>
    <property type="match status" value="1"/>
</dbReference>
<evidence type="ECO:0000256" key="9">
    <source>
        <dbReference type="PIRNR" id="PIRNR006171"/>
    </source>
</evidence>
<keyword evidence="13" id="KW-1185">Reference proteome</keyword>
<dbReference type="InterPro" id="IPR024187">
    <property type="entry name" value="Sig_transdc_resp-reg_cit/mal"/>
</dbReference>
<dbReference type="Proteomes" id="UP000198500">
    <property type="component" value="Unassembled WGS sequence"/>
</dbReference>
<dbReference type="EMBL" id="FNNI01000002">
    <property type="protein sequence ID" value="SDW64133.1"/>
    <property type="molecule type" value="Genomic_DNA"/>
</dbReference>
<reference evidence="12 13" key="1">
    <citation type="submission" date="2016-10" db="EMBL/GenBank/DDBJ databases">
        <authorList>
            <person name="de Groot N.N."/>
        </authorList>
    </citation>
    <scope>NUCLEOTIDE SEQUENCE [LARGE SCALE GENOMIC DNA]</scope>
    <source>
        <strain evidence="12 13">DSM 19219</strain>
    </source>
</reference>
<dbReference type="InterPro" id="IPR001789">
    <property type="entry name" value="Sig_transdc_resp-reg_receiver"/>
</dbReference>
<evidence type="ECO:0000259" key="11">
    <source>
        <dbReference type="PROSITE" id="PS50110"/>
    </source>
</evidence>
<keyword evidence="8 9" id="KW-0804">Transcription</keyword>
<dbReference type="STRING" id="574349.SAMN05443545_102342"/>
<dbReference type="InterPro" id="IPR051271">
    <property type="entry name" value="2C-system_Tx_regulators"/>
</dbReference>
<dbReference type="PROSITE" id="PS50110">
    <property type="entry name" value="RESPONSE_REGULATORY"/>
    <property type="match status" value="1"/>
</dbReference>
<dbReference type="GO" id="GO:0005737">
    <property type="term" value="C:cytoplasm"/>
    <property type="evidence" value="ECO:0007669"/>
    <property type="project" value="UniProtKB-SubCell"/>
</dbReference>
<dbReference type="Pfam" id="PF00072">
    <property type="entry name" value="Response_reg"/>
    <property type="match status" value="1"/>
</dbReference>
<keyword evidence="2 9" id="KW-0963">Cytoplasm</keyword>
<evidence type="ECO:0000256" key="5">
    <source>
        <dbReference type="ARBA" id="ARBA00023015"/>
    </source>
</evidence>
<evidence type="ECO:0000256" key="2">
    <source>
        <dbReference type="ARBA" id="ARBA00022490"/>
    </source>
</evidence>
<feature type="modified residue" description="4-aspartylphosphate" evidence="10">
    <location>
        <position position="53"/>
    </location>
</feature>
<feature type="domain" description="Response regulatory" evidence="11">
    <location>
        <begin position="2"/>
        <end position="118"/>
    </location>
</feature>
<keyword evidence="4 9" id="KW-0902">Two-component regulatory system</keyword>
<accession>A0A1H2V730</accession>
<dbReference type="GO" id="GO:0003677">
    <property type="term" value="F:DNA binding"/>
    <property type="evidence" value="ECO:0007669"/>
    <property type="project" value="UniProtKB-KW"/>
</dbReference>
<dbReference type="Gene3D" id="3.40.50.2300">
    <property type="match status" value="1"/>
</dbReference>
<dbReference type="RefSeq" id="WP_092568406.1">
    <property type="nucleotide sequence ID" value="NZ_BMXH01000002.1"/>
</dbReference>
<dbReference type="PANTHER" id="PTHR45526">
    <property type="entry name" value="TRANSCRIPTIONAL REGULATORY PROTEIN DPIA"/>
    <property type="match status" value="1"/>
</dbReference>
<dbReference type="InterPro" id="IPR011006">
    <property type="entry name" value="CheY-like_superfamily"/>
</dbReference>
<sequence length="238" mass="26921">MRVLIVEDDPMVMRLNADYLQRIPGVVIVARCLDVPRAQEVLEQEAVDLVLLDIYLRDRSGLEIVTWLRKRGREEDVILITAADEMDTVRAARRLGVSDYLVKPFTFERFRNAVQACAQSRTALASLPERVEQRDIDSLFNPPRRMASLRRDGLPKGLTPQTLAQVAEAVLSQGEAHFATEALNDATGMSRVSLRKYLKYLVEQGVLEEAFHYGQVGRPSFTYRCRDRQALEALTASS</sequence>
<dbReference type="SMART" id="SM00448">
    <property type="entry name" value="REC"/>
    <property type="match status" value="1"/>
</dbReference>
<evidence type="ECO:0000256" key="1">
    <source>
        <dbReference type="ARBA" id="ARBA00004496"/>
    </source>
</evidence>
<dbReference type="PANTHER" id="PTHR45526:SF1">
    <property type="entry name" value="TRANSCRIPTIONAL REGULATORY PROTEIN DCUR-RELATED"/>
    <property type="match status" value="1"/>
</dbReference>
<proteinExistence type="predicted"/>
<keyword evidence="7 9" id="KW-0010">Activator</keyword>
<evidence type="ECO:0000313" key="12">
    <source>
        <dbReference type="EMBL" id="SDW64133.1"/>
    </source>
</evidence>
<dbReference type="PIRSF" id="PIRSF006171">
    <property type="entry name" value="RR_citrat_malat"/>
    <property type="match status" value="1"/>
</dbReference>
<evidence type="ECO:0000313" key="13">
    <source>
        <dbReference type="Proteomes" id="UP000198500"/>
    </source>
</evidence>
<keyword evidence="6 9" id="KW-0238">DNA-binding</keyword>
<keyword evidence="5 9" id="KW-0805">Transcription regulation</keyword>
<organism evidence="12 13">
    <name type="scientific">Aidingimonas halophila</name>
    <dbReference type="NCBI Taxonomy" id="574349"/>
    <lineage>
        <taxon>Bacteria</taxon>
        <taxon>Pseudomonadati</taxon>
        <taxon>Pseudomonadota</taxon>
        <taxon>Gammaproteobacteria</taxon>
        <taxon>Oceanospirillales</taxon>
        <taxon>Halomonadaceae</taxon>
        <taxon>Aidingimonas</taxon>
    </lineage>
</organism>
<evidence type="ECO:0000256" key="8">
    <source>
        <dbReference type="ARBA" id="ARBA00023163"/>
    </source>
</evidence>
<dbReference type="GO" id="GO:0000156">
    <property type="term" value="F:phosphorelay response regulator activity"/>
    <property type="evidence" value="ECO:0007669"/>
    <property type="project" value="TreeGrafter"/>
</dbReference>
<evidence type="ECO:0000256" key="6">
    <source>
        <dbReference type="ARBA" id="ARBA00023125"/>
    </source>
</evidence>
<evidence type="ECO:0000256" key="3">
    <source>
        <dbReference type="ARBA" id="ARBA00022553"/>
    </source>
</evidence>
<evidence type="ECO:0000256" key="10">
    <source>
        <dbReference type="PROSITE-ProRule" id="PRU00169"/>
    </source>
</evidence>
<evidence type="ECO:0000256" key="4">
    <source>
        <dbReference type="ARBA" id="ARBA00023012"/>
    </source>
</evidence>
<evidence type="ECO:0000256" key="7">
    <source>
        <dbReference type="ARBA" id="ARBA00023159"/>
    </source>
</evidence>
<dbReference type="OrthoDB" id="9802426at2"/>
<dbReference type="GO" id="GO:0003700">
    <property type="term" value="F:DNA-binding transcription factor activity"/>
    <property type="evidence" value="ECO:0007669"/>
    <property type="project" value="InterPro"/>
</dbReference>
<name>A0A1H2V730_9GAMM</name>
<comment type="subcellular location">
    <subcellularLocation>
        <location evidence="1 9">Cytoplasm</location>
    </subcellularLocation>
</comment>